<evidence type="ECO:0000313" key="9">
    <source>
        <dbReference type="EMBL" id="KRO40603.1"/>
    </source>
</evidence>
<accession>A0A0R2PUG8</accession>
<sequence>MKFTSHLFIFVTIFSGFWLDSLIAEFNIRIYIAALESLPYLVETSLGFLILCYWIYAIPEKIQSSAAFCYGLLVDLCFGSAIGFNMLFFSGISYVIHVYVFRFRIFSYLQLIIFFAGSSMFYVACKYLIFSPENYSYLLLLCSFLINGLLWLPIYFCMRSLRRSFL</sequence>
<keyword evidence="5" id="KW-0133">Cell shape</keyword>
<evidence type="ECO:0000256" key="7">
    <source>
        <dbReference type="ARBA" id="ARBA00023136"/>
    </source>
</evidence>
<feature type="transmembrane region" description="Helical" evidence="8">
    <location>
        <begin position="70"/>
        <end position="96"/>
    </location>
</feature>
<dbReference type="InterPro" id="IPR007227">
    <property type="entry name" value="Cell_shape_determining_MreD"/>
</dbReference>
<dbReference type="GO" id="GO:0008360">
    <property type="term" value="P:regulation of cell shape"/>
    <property type="evidence" value="ECO:0007669"/>
    <property type="project" value="UniProtKB-KW"/>
</dbReference>
<protein>
    <submittedName>
        <fullName evidence="9">Uncharacterized protein</fullName>
    </submittedName>
</protein>
<evidence type="ECO:0000256" key="4">
    <source>
        <dbReference type="ARBA" id="ARBA00022692"/>
    </source>
</evidence>
<evidence type="ECO:0000256" key="5">
    <source>
        <dbReference type="ARBA" id="ARBA00022960"/>
    </source>
</evidence>
<keyword evidence="3" id="KW-1003">Cell membrane</keyword>
<comment type="similarity">
    <text evidence="2">Belongs to the MreD family.</text>
</comment>
<feature type="transmembrane region" description="Helical" evidence="8">
    <location>
        <begin position="135"/>
        <end position="158"/>
    </location>
</feature>
<reference evidence="10" key="1">
    <citation type="submission" date="2015-10" db="EMBL/GenBank/DDBJ databases">
        <title>Metagenome-Assembled Genomes uncover a global brackish microbiome.</title>
        <authorList>
            <person name="Hugerth L.W."/>
            <person name="Larsson J."/>
            <person name="Alneberg J."/>
            <person name="Lindh M.V."/>
            <person name="Legrand C."/>
            <person name="Pinhassi J."/>
            <person name="Andersson A."/>
        </authorList>
    </citation>
    <scope>NUCLEOTIDE SEQUENCE [LARGE SCALE GENOMIC DNA]</scope>
</reference>
<dbReference type="Pfam" id="PF04093">
    <property type="entry name" value="MreD"/>
    <property type="match status" value="1"/>
</dbReference>
<keyword evidence="6 8" id="KW-1133">Transmembrane helix</keyword>
<feature type="transmembrane region" description="Helical" evidence="8">
    <location>
        <begin position="6"/>
        <end position="28"/>
    </location>
</feature>
<organism evidence="9 10">
    <name type="scientific">SAR86 cluster bacterium BACL1 MAG-120920-bin57</name>
    <dbReference type="NCBI Taxonomy" id="1655571"/>
    <lineage>
        <taxon>Bacteria</taxon>
        <taxon>Pseudomonadati</taxon>
        <taxon>Pseudomonadota</taxon>
        <taxon>Gammaproteobacteria</taxon>
        <taxon>SAR86 cluster</taxon>
    </lineage>
</organism>
<feature type="transmembrane region" description="Helical" evidence="8">
    <location>
        <begin position="108"/>
        <end position="129"/>
    </location>
</feature>
<feature type="transmembrane region" description="Helical" evidence="8">
    <location>
        <begin position="40"/>
        <end position="58"/>
    </location>
</feature>
<dbReference type="PANTHER" id="PTHR37484:SF1">
    <property type="entry name" value="ROD SHAPE-DETERMINING PROTEIN MRED"/>
    <property type="match status" value="1"/>
</dbReference>
<evidence type="ECO:0000256" key="3">
    <source>
        <dbReference type="ARBA" id="ARBA00022475"/>
    </source>
</evidence>
<dbReference type="InterPro" id="IPR026034">
    <property type="entry name" value="MreD_proteobac"/>
</dbReference>
<evidence type="ECO:0000313" key="10">
    <source>
        <dbReference type="Proteomes" id="UP000050874"/>
    </source>
</evidence>
<evidence type="ECO:0000256" key="8">
    <source>
        <dbReference type="SAM" id="Phobius"/>
    </source>
</evidence>
<dbReference type="EMBL" id="LIAV01000086">
    <property type="protein sequence ID" value="KRO40603.1"/>
    <property type="molecule type" value="Genomic_DNA"/>
</dbReference>
<evidence type="ECO:0000256" key="6">
    <source>
        <dbReference type="ARBA" id="ARBA00022989"/>
    </source>
</evidence>
<evidence type="ECO:0000256" key="2">
    <source>
        <dbReference type="ARBA" id="ARBA00007776"/>
    </source>
</evidence>
<comment type="caution">
    <text evidence="9">The sequence shown here is derived from an EMBL/GenBank/DDBJ whole genome shotgun (WGS) entry which is preliminary data.</text>
</comment>
<keyword evidence="4 8" id="KW-0812">Transmembrane</keyword>
<name>A0A0R2PUG8_9GAMM</name>
<dbReference type="NCBIfam" id="TIGR03426">
    <property type="entry name" value="shape_MreD"/>
    <property type="match status" value="1"/>
</dbReference>
<comment type="subcellular location">
    <subcellularLocation>
        <location evidence="1">Cell membrane</location>
        <topology evidence="1">Multi-pass membrane protein</topology>
    </subcellularLocation>
</comment>
<keyword evidence="7 8" id="KW-0472">Membrane</keyword>
<dbReference type="GO" id="GO:0005886">
    <property type="term" value="C:plasma membrane"/>
    <property type="evidence" value="ECO:0007669"/>
    <property type="project" value="UniProtKB-SubCell"/>
</dbReference>
<dbReference type="Proteomes" id="UP000050874">
    <property type="component" value="Unassembled WGS sequence"/>
</dbReference>
<evidence type="ECO:0000256" key="1">
    <source>
        <dbReference type="ARBA" id="ARBA00004651"/>
    </source>
</evidence>
<gene>
    <name evidence="9" type="ORF">ABR63_03755</name>
</gene>
<dbReference type="PANTHER" id="PTHR37484">
    <property type="entry name" value="ROD SHAPE-DETERMINING PROTEIN MRED"/>
    <property type="match status" value="1"/>
</dbReference>
<dbReference type="AlphaFoldDB" id="A0A0R2PUG8"/>
<proteinExistence type="inferred from homology"/>